<dbReference type="EMBL" id="AP015039">
    <property type="protein sequence ID" value="BAT89819.1"/>
    <property type="molecule type" value="Genomic_DNA"/>
</dbReference>
<dbReference type="Proteomes" id="UP000291084">
    <property type="component" value="Chromosome 6"/>
</dbReference>
<name>A0A0S3SAJ6_PHAAN</name>
<organism evidence="1 2">
    <name type="scientific">Vigna angularis var. angularis</name>
    <dbReference type="NCBI Taxonomy" id="157739"/>
    <lineage>
        <taxon>Eukaryota</taxon>
        <taxon>Viridiplantae</taxon>
        <taxon>Streptophyta</taxon>
        <taxon>Embryophyta</taxon>
        <taxon>Tracheophyta</taxon>
        <taxon>Spermatophyta</taxon>
        <taxon>Magnoliopsida</taxon>
        <taxon>eudicotyledons</taxon>
        <taxon>Gunneridae</taxon>
        <taxon>Pentapetalae</taxon>
        <taxon>rosids</taxon>
        <taxon>fabids</taxon>
        <taxon>Fabales</taxon>
        <taxon>Fabaceae</taxon>
        <taxon>Papilionoideae</taxon>
        <taxon>50 kb inversion clade</taxon>
        <taxon>NPAAA clade</taxon>
        <taxon>indigoferoid/millettioid clade</taxon>
        <taxon>Phaseoleae</taxon>
        <taxon>Vigna</taxon>
    </lineage>
</organism>
<protein>
    <submittedName>
        <fullName evidence="1">Uncharacterized protein</fullName>
    </submittedName>
</protein>
<evidence type="ECO:0000313" key="1">
    <source>
        <dbReference type="EMBL" id="BAT89819.1"/>
    </source>
</evidence>
<evidence type="ECO:0000313" key="2">
    <source>
        <dbReference type="Proteomes" id="UP000291084"/>
    </source>
</evidence>
<gene>
    <name evidence="1" type="primary">Vigan.06G089200</name>
    <name evidence="1" type="ORF">VIGAN_06089200</name>
</gene>
<feature type="non-terminal residue" evidence="1">
    <location>
        <position position="1"/>
    </location>
</feature>
<reference evidence="1 2" key="1">
    <citation type="journal article" date="2015" name="Sci. Rep.">
        <title>The power of single molecule real-time sequencing technology in the de novo assembly of a eukaryotic genome.</title>
        <authorList>
            <person name="Sakai H."/>
            <person name="Naito K."/>
            <person name="Ogiso-Tanaka E."/>
            <person name="Takahashi Y."/>
            <person name="Iseki K."/>
            <person name="Muto C."/>
            <person name="Satou K."/>
            <person name="Teruya K."/>
            <person name="Shiroma A."/>
            <person name="Shimoji M."/>
            <person name="Hirano T."/>
            <person name="Itoh T."/>
            <person name="Kaga A."/>
            <person name="Tomooka N."/>
        </authorList>
    </citation>
    <scope>NUCLEOTIDE SEQUENCE [LARGE SCALE GENOMIC DNA]</scope>
    <source>
        <strain evidence="2">cv. Shumari</strain>
    </source>
</reference>
<sequence length="112" mass="13420">PQRSCHRRSNRAQEINIQSWDMMVIIINHHMMMIVNHHIIMINHHTRNHDIMLSHRQLEPQRSFHRRSNKAQTIHILRGGLDMVVITWNQPTFDQLIHQVPISQKFQIASKL</sequence>
<dbReference type="AlphaFoldDB" id="A0A0S3SAJ6"/>
<keyword evidence="2" id="KW-1185">Reference proteome</keyword>
<proteinExistence type="predicted"/>
<accession>A0A0S3SAJ6</accession>